<name>A0ABU7E2H4_9TELE</name>
<organism evidence="2 3">
    <name type="scientific">Characodon lateralis</name>
    <dbReference type="NCBI Taxonomy" id="208331"/>
    <lineage>
        <taxon>Eukaryota</taxon>
        <taxon>Metazoa</taxon>
        <taxon>Chordata</taxon>
        <taxon>Craniata</taxon>
        <taxon>Vertebrata</taxon>
        <taxon>Euteleostomi</taxon>
        <taxon>Actinopterygii</taxon>
        <taxon>Neopterygii</taxon>
        <taxon>Teleostei</taxon>
        <taxon>Neoteleostei</taxon>
        <taxon>Acanthomorphata</taxon>
        <taxon>Ovalentaria</taxon>
        <taxon>Atherinomorphae</taxon>
        <taxon>Cyprinodontiformes</taxon>
        <taxon>Goodeidae</taxon>
        <taxon>Characodon</taxon>
    </lineage>
</organism>
<reference evidence="2 3" key="1">
    <citation type="submission" date="2021-06" db="EMBL/GenBank/DDBJ databases">
        <authorList>
            <person name="Palmer J.M."/>
        </authorList>
    </citation>
    <scope>NUCLEOTIDE SEQUENCE [LARGE SCALE GENOMIC DNA]</scope>
    <source>
        <strain evidence="2 3">CL_MEX2019</strain>
        <tissue evidence="2">Muscle</tissue>
    </source>
</reference>
<gene>
    <name evidence="2" type="ORF">CHARACLAT_009967</name>
</gene>
<evidence type="ECO:0000313" key="3">
    <source>
        <dbReference type="Proteomes" id="UP001352852"/>
    </source>
</evidence>
<comment type="caution">
    <text evidence="2">The sequence shown here is derived from an EMBL/GenBank/DDBJ whole genome shotgun (WGS) entry which is preliminary data.</text>
</comment>
<proteinExistence type="predicted"/>
<dbReference type="EMBL" id="JAHUTJ010041608">
    <property type="protein sequence ID" value="MED6280348.1"/>
    <property type="molecule type" value="Genomic_DNA"/>
</dbReference>
<protein>
    <submittedName>
        <fullName evidence="2">Uncharacterized protein</fullName>
    </submittedName>
</protein>
<keyword evidence="3" id="KW-1185">Reference proteome</keyword>
<dbReference type="Proteomes" id="UP001352852">
    <property type="component" value="Unassembled WGS sequence"/>
</dbReference>
<accession>A0ABU7E2H4</accession>
<evidence type="ECO:0000256" key="1">
    <source>
        <dbReference type="SAM" id="MobiDB-lite"/>
    </source>
</evidence>
<feature type="region of interest" description="Disordered" evidence="1">
    <location>
        <begin position="48"/>
        <end position="67"/>
    </location>
</feature>
<evidence type="ECO:0000313" key="2">
    <source>
        <dbReference type="EMBL" id="MED6280348.1"/>
    </source>
</evidence>
<sequence>MTYVGNYAVRLMIALRALSKRWPNNGKTTEQLQTYQVMIVHLNDRPGKKSNYLRSNQRSSGNSGGATEIHSSTISHILHKFSLYGRVDRIMPLLKKKATRSPKHLEDHEEEHALFRCNQIWNFFCLLYLAKKLKLHITLNTSSHAGIILWGCPVFPFRGCKRHKNKEDVPPPTGQLS</sequence>